<reference evidence="6" key="1">
    <citation type="submission" date="2016-10" db="EMBL/GenBank/DDBJ databases">
        <authorList>
            <person name="Varghese N."/>
            <person name="Submissions S."/>
        </authorList>
    </citation>
    <scope>NUCLEOTIDE SEQUENCE [LARGE SCALE GENOMIC DNA]</scope>
    <source>
        <strain evidence="6">DSM 18733</strain>
    </source>
</reference>
<dbReference type="PANTHER" id="PTHR33204:SF38">
    <property type="entry name" value="HTH-TYPE TRANSCRIPTIONAL ACTIVATOR HXLR"/>
    <property type="match status" value="1"/>
</dbReference>
<keyword evidence="1" id="KW-0805">Transcription regulation</keyword>
<keyword evidence="6" id="KW-1185">Reference proteome</keyword>
<name>A0A1H7YLI7_OLID1</name>
<dbReference type="STRING" id="407022.SAMN05661044_05277"/>
<dbReference type="OrthoDB" id="8231503at2"/>
<dbReference type="EMBL" id="FOAF01000013">
    <property type="protein sequence ID" value="SEM46845.1"/>
    <property type="molecule type" value="Genomic_DNA"/>
</dbReference>
<evidence type="ECO:0000313" key="5">
    <source>
        <dbReference type="EMBL" id="SEM46845.1"/>
    </source>
</evidence>
<dbReference type="Proteomes" id="UP000199421">
    <property type="component" value="Unassembled WGS sequence"/>
</dbReference>
<accession>A0A1H7YLI7</accession>
<organism evidence="5 6">
    <name type="scientific">Olivibacter domesticus</name>
    <name type="common">Pseudosphingobacterium domesticum</name>
    <dbReference type="NCBI Taxonomy" id="407022"/>
    <lineage>
        <taxon>Bacteria</taxon>
        <taxon>Pseudomonadati</taxon>
        <taxon>Bacteroidota</taxon>
        <taxon>Sphingobacteriia</taxon>
        <taxon>Sphingobacteriales</taxon>
        <taxon>Sphingobacteriaceae</taxon>
        <taxon>Olivibacter</taxon>
    </lineage>
</organism>
<dbReference type="AlphaFoldDB" id="A0A1H7YLI7"/>
<keyword evidence="2" id="KW-0238">DNA-binding</keyword>
<dbReference type="InterPro" id="IPR036388">
    <property type="entry name" value="WH-like_DNA-bd_sf"/>
</dbReference>
<dbReference type="Pfam" id="PF01638">
    <property type="entry name" value="HxlR"/>
    <property type="match status" value="1"/>
</dbReference>
<dbReference type="InterPro" id="IPR036390">
    <property type="entry name" value="WH_DNA-bd_sf"/>
</dbReference>
<dbReference type="Gene3D" id="1.10.10.10">
    <property type="entry name" value="Winged helix-like DNA-binding domain superfamily/Winged helix DNA-binding domain"/>
    <property type="match status" value="1"/>
</dbReference>
<dbReference type="SUPFAM" id="SSF46785">
    <property type="entry name" value="Winged helix' DNA-binding domain"/>
    <property type="match status" value="1"/>
</dbReference>
<feature type="domain" description="HTH hxlR-type" evidence="4">
    <location>
        <begin position="14"/>
        <end position="112"/>
    </location>
</feature>
<protein>
    <submittedName>
        <fullName evidence="5">Transcriptional regulator, HxlR family</fullName>
    </submittedName>
</protein>
<dbReference type="GO" id="GO:0003677">
    <property type="term" value="F:DNA binding"/>
    <property type="evidence" value="ECO:0007669"/>
    <property type="project" value="UniProtKB-KW"/>
</dbReference>
<dbReference type="PROSITE" id="PS51118">
    <property type="entry name" value="HTH_HXLR"/>
    <property type="match status" value="1"/>
</dbReference>
<gene>
    <name evidence="5" type="ORF">SAMN05661044_05277</name>
</gene>
<sequence length="132" mass="15192">MNTYERKTPEDLDCGITVFMKVLGAKWKPCIIAAIHQGHKRPSEIHRELKSATPRVIDMQLSELEEFGVVYKQIFNGFPLRVDYYLTDLGKSLLPIVNLMDQWGDINAEHVKNVDTLRQVSSESQSFIRKTL</sequence>
<evidence type="ECO:0000313" key="6">
    <source>
        <dbReference type="Proteomes" id="UP000199421"/>
    </source>
</evidence>
<evidence type="ECO:0000259" key="4">
    <source>
        <dbReference type="PROSITE" id="PS51118"/>
    </source>
</evidence>
<evidence type="ECO:0000256" key="3">
    <source>
        <dbReference type="ARBA" id="ARBA00023163"/>
    </source>
</evidence>
<dbReference type="InterPro" id="IPR002577">
    <property type="entry name" value="HTH_HxlR"/>
</dbReference>
<dbReference type="RefSeq" id="WP_093332093.1">
    <property type="nucleotide sequence ID" value="NZ_FOAF01000013.1"/>
</dbReference>
<evidence type="ECO:0000256" key="2">
    <source>
        <dbReference type="ARBA" id="ARBA00023125"/>
    </source>
</evidence>
<proteinExistence type="predicted"/>
<dbReference type="PANTHER" id="PTHR33204">
    <property type="entry name" value="TRANSCRIPTIONAL REGULATOR, MARR FAMILY"/>
    <property type="match status" value="1"/>
</dbReference>
<keyword evidence="3" id="KW-0804">Transcription</keyword>
<evidence type="ECO:0000256" key="1">
    <source>
        <dbReference type="ARBA" id="ARBA00023015"/>
    </source>
</evidence>